<evidence type="ECO:0000259" key="3">
    <source>
        <dbReference type="Pfam" id="PF06047"/>
    </source>
</evidence>
<feature type="compositionally biased region" description="Basic and acidic residues" evidence="2">
    <location>
        <begin position="215"/>
        <end position="226"/>
    </location>
</feature>
<dbReference type="InterPro" id="IPR040466">
    <property type="entry name" value="NKAP"/>
</dbReference>
<keyword evidence="5" id="KW-1185">Reference proteome</keyword>
<evidence type="ECO:0000256" key="1">
    <source>
        <dbReference type="ARBA" id="ARBA00009313"/>
    </source>
</evidence>
<dbReference type="GO" id="GO:0003682">
    <property type="term" value="F:chromatin binding"/>
    <property type="evidence" value="ECO:0007669"/>
    <property type="project" value="InterPro"/>
</dbReference>
<dbReference type="InterPro" id="IPR009269">
    <property type="entry name" value="NKAP_C"/>
</dbReference>
<proteinExistence type="inferred from homology"/>
<feature type="compositionally biased region" description="Basic and acidic residues" evidence="2">
    <location>
        <begin position="255"/>
        <end position="275"/>
    </location>
</feature>
<dbReference type="Pfam" id="PF06047">
    <property type="entry name" value="Nkap_C"/>
    <property type="match status" value="1"/>
</dbReference>
<reference evidence="4" key="1">
    <citation type="submission" date="2021-02" db="EMBL/GenBank/DDBJ databases">
        <authorList>
            <person name="Palmer J.M."/>
        </authorList>
    </citation>
    <scope>NUCLEOTIDE SEQUENCE</scope>
    <source>
        <strain evidence="4">SCRP734</strain>
    </source>
</reference>
<feature type="compositionally biased region" description="Basic and acidic residues" evidence="2">
    <location>
        <begin position="234"/>
        <end position="248"/>
    </location>
</feature>
<dbReference type="GO" id="GO:0005634">
    <property type="term" value="C:nucleus"/>
    <property type="evidence" value="ECO:0007669"/>
    <property type="project" value="TreeGrafter"/>
</dbReference>
<dbReference type="OrthoDB" id="273141at2759"/>
<evidence type="ECO:0000313" key="4">
    <source>
        <dbReference type="EMBL" id="KAG7388706.1"/>
    </source>
</evidence>
<accession>A0A8T1W622</accession>
<evidence type="ECO:0000313" key="5">
    <source>
        <dbReference type="Proteomes" id="UP000694044"/>
    </source>
</evidence>
<dbReference type="AlphaFoldDB" id="A0A8T1W622"/>
<gene>
    <name evidence="4" type="ORF">PHYPSEUDO_011899</name>
</gene>
<comment type="similarity">
    <text evidence="1">Belongs to the NKAP family.</text>
</comment>
<comment type="caution">
    <text evidence="4">The sequence shown here is derived from an EMBL/GenBank/DDBJ whole genome shotgun (WGS) entry which is preliminary data.</text>
</comment>
<sequence length="419" mass="47691">MGRSSSPRRRYRSPSPRRSRSRSRSARRGSRRRRSPINSRRSPSRSRSPRRGRQSSSSFRGDREPMGRYGPSSGSSGFKGGGGGRGGRFNGSDQTDDFFEERKRQREAVTFSIWAGIPSPPPMKKKAKKEKKRESTPSPSRSRSRSVSRSKSRSRSRSRSNSDSESEVSSSGGEEERRRRKKSKKAPKSSRRSHKRKSKKHKKESKSRRKRRRRSYSDSDDSRSGSESDASVAYDRKEERKLSVDSRDSLINVDENEKREATKFKEAVQGSRKEEEGDEEIGPKPLVAAGEETAAASLMHYGKALLPGEGAAIAQFVQKNMRIPRRGEVGWNGEEIENLENLGYVMSGSRHKRMNAVRIRKENQVYTAEEKRALALINFEEKQQRENAVMNDFKEMLTERLTKKHGSRLVEDMESAAKD</sequence>
<evidence type="ECO:0000256" key="2">
    <source>
        <dbReference type="SAM" id="MobiDB-lite"/>
    </source>
</evidence>
<dbReference type="EMBL" id="JAGDFM010000055">
    <property type="protein sequence ID" value="KAG7388706.1"/>
    <property type="molecule type" value="Genomic_DNA"/>
</dbReference>
<dbReference type="PANTHER" id="PTHR13087">
    <property type="entry name" value="NF-KAPPA B ACTIVATING PROTEIN"/>
    <property type="match status" value="1"/>
</dbReference>
<dbReference type="PANTHER" id="PTHR13087:SF0">
    <property type="entry name" value="NFKB ACTIVATING PROTEIN LIKE"/>
    <property type="match status" value="1"/>
</dbReference>
<feature type="domain" description="NF-kappa-B-activating protein C-terminal" evidence="3">
    <location>
        <begin position="300"/>
        <end position="398"/>
    </location>
</feature>
<protein>
    <recommendedName>
        <fullName evidence="3">NF-kappa-B-activating protein C-terminal domain-containing protein</fullName>
    </recommendedName>
</protein>
<feature type="compositionally biased region" description="Gly residues" evidence="2">
    <location>
        <begin position="77"/>
        <end position="89"/>
    </location>
</feature>
<name>A0A8T1W622_9STRA</name>
<feature type="region of interest" description="Disordered" evidence="2">
    <location>
        <begin position="1"/>
        <end position="280"/>
    </location>
</feature>
<organism evidence="4 5">
    <name type="scientific">Phytophthora pseudosyringae</name>
    <dbReference type="NCBI Taxonomy" id="221518"/>
    <lineage>
        <taxon>Eukaryota</taxon>
        <taxon>Sar</taxon>
        <taxon>Stramenopiles</taxon>
        <taxon>Oomycota</taxon>
        <taxon>Peronosporomycetes</taxon>
        <taxon>Peronosporales</taxon>
        <taxon>Peronosporaceae</taxon>
        <taxon>Phytophthora</taxon>
    </lineage>
</organism>
<feature type="compositionally biased region" description="Basic residues" evidence="2">
    <location>
        <begin position="178"/>
        <end position="214"/>
    </location>
</feature>
<dbReference type="GO" id="GO:0010468">
    <property type="term" value="P:regulation of gene expression"/>
    <property type="evidence" value="ECO:0007669"/>
    <property type="project" value="TreeGrafter"/>
</dbReference>
<feature type="compositionally biased region" description="Basic residues" evidence="2">
    <location>
        <begin position="1"/>
        <end position="35"/>
    </location>
</feature>
<dbReference type="Proteomes" id="UP000694044">
    <property type="component" value="Unassembled WGS sequence"/>
</dbReference>
<feature type="compositionally biased region" description="Basic residues" evidence="2">
    <location>
        <begin position="42"/>
        <end position="53"/>
    </location>
</feature>
<feature type="compositionally biased region" description="Basic residues" evidence="2">
    <location>
        <begin position="142"/>
        <end position="158"/>
    </location>
</feature>
<feature type="compositionally biased region" description="Low complexity" evidence="2">
    <location>
        <begin position="159"/>
        <end position="172"/>
    </location>
</feature>